<dbReference type="Pfam" id="PF03062">
    <property type="entry name" value="MBOAT"/>
    <property type="match status" value="1"/>
</dbReference>
<keyword evidence="4 9" id="KW-0808">Transferase</keyword>
<proteinExistence type="inferred from homology"/>
<dbReference type="PIRSF" id="PIRSF500217">
    <property type="entry name" value="AlgI"/>
    <property type="match status" value="1"/>
</dbReference>
<dbReference type="PIRSF" id="PIRSF016636">
    <property type="entry name" value="AlgI_DltB"/>
    <property type="match status" value="1"/>
</dbReference>
<keyword evidence="8 9" id="KW-0012">Acyltransferase</keyword>
<dbReference type="InterPro" id="IPR028362">
    <property type="entry name" value="AlgI"/>
</dbReference>
<reference evidence="11" key="1">
    <citation type="submission" date="2020-02" db="EMBL/GenBank/DDBJ databases">
        <authorList>
            <person name="Meier V. D."/>
        </authorList>
    </citation>
    <scope>NUCLEOTIDE SEQUENCE</scope>
    <source>
        <strain evidence="11">AVDCRST_MAG40</strain>
    </source>
</reference>
<dbReference type="EC" id="2.3.1.-" evidence="11"/>
<dbReference type="GO" id="GO:0042121">
    <property type="term" value="P:alginic acid biosynthetic process"/>
    <property type="evidence" value="ECO:0007669"/>
    <property type="project" value="InterPro"/>
</dbReference>
<dbReference type="EMBL" id="CADCTX010000749">
    <property type="protein sequence ID" value="CAA9346526.1"/>
    <property type="molecule type" value="Genomic_DNA"/>
</dbReference>
<comment type="similarity">
    <text evidence="2 9">Belongs to the membrane-bound acyltransferase family.</text>
</comment>
<feature type="transmembrane region" description="Helical" evidence="10">
    <location>
        <begin position="247"/>
        <end position="265"/>
    </location>
</feature>
<feature type="transmembrane region" description="Helical" evidence="10">
    <location>
        <begin position="397"/>
        <end position="418"/>
    </location>
</feature>
<evidence type="ECO:0000256" key="7">
    <source>
        <dbReference type="ARBA" id="ARBA00023136"/>
    </source>
</evidence>
<organism evidence="11">
    <name type="scientific">uncultured Gemmatimonadaceae bacterium</name>
    <dbReference type="NCBI Taxonomy" id="246130"/>
    <lineage>
        <taxon>Bacteria</taxon>
        <taxon>Pseudomonadati</taxon>
        <taxon>Gemmatimonadota</taxon>
        <taxon>Gemmatimonadia</taxon>
        <taxon>Gemmatimonadales</taxon>
        <taxon>Gemmatimonadaceae</taxon>
        <taxon>environmental samples</taxon>
    </lineage>
</organism>
<evidence type="ECO:0000256" key="10">
    <source>
        <dbReference type="SAM" id="Phobius"/>
    </source>
</evidence>
<evidence type="ECO:0000256" key="2">
    <source>
        <dbReference type="ARBA" id="ARBA00010323"/>
    </source>
</evidence>
<feature type="transmembrane region" description="Helical" evidence="10">
    <location>
        <begin position="315"/>
        <end position="338"/>
    </location>
</feature>
<feature type="transmembrane region" description="Helical" evidence="10">
    <location>
        <begin position="358"/>
        <end position="376"/>
    </location>
</feature>
<protein>
    <submittedName>
        <fullName evidence="11">Probable poly(Beta-D-mannuronate) O-acetylase</fullName>
        <ecNumber evidence="11">2.3.1.-</ecNumber>
    </submittedName>
</protein>
<accession>A0A6J4M2T1</accession>
<gene>
    <name evidence="11" type="ORF">AVDCRST_MAG40-2664</name>
</gene>
<comment type="subcellular location">
    <subcellularLocation>
        <location evidence="1">Cell membrane</location>
        <topology evidence="1">Multi-pass membrane protein</topology>
    </subcellularLocation>
</comment>
<dbReference type="GO" id="GO:0016746">
    <property type="term" value="F:acyltransferase activity"/>
    <property type="evidence" value="ECO:0007669"/>
    <property type="project" value="UniProtKB-KW"/>
</dbReference>
<dbReference type="InterPro" id="IPR051085">
    <property type="entry name" value="MB_O-acyltransferase"/>
</dbReference>
<evidence type="ECO:0000256" key="8">
    <source>
        <dbReference type="ARBA" id="ARBA00023315"/>
    </source>
</evidence>
<dbReference type="InterPro" id="IPR004299">
    <property type="entry name" value="MBOAT_fam"/>
</dbReference>
<keyword evidence="7 9" id="KW-0472">Membrane</keyword>
<evidence type="ECO:0000256" key="5">
    <source>
        <dbReference type="ARBA" id="ARBA00022692"/>
    </source>
</evidence>
<evidence type="ECO:0000256" key="3">
    <source>
        <dbReference type="ARBA" id="ARBA00022475"/>
    </source>
</evidence>
<evidence type="ECO:0000256" key="9">
    <source>
        <dbReference type="PIRNR" id="PIRNR016636"/>
    </source>
</evidence>
<evidence type="ECO:0000256" key="6">
    <source>
        <dbReference type="ARBA" id="ARBA00022989"/>
    </source>
</evidence>
<dbReference type="InterPro" id="IPR024194">
    <property type="entry name" value="Ac/AlaTfrase_AlgI/DltB"/>
</dbReference>
<feature type="transmembrane region" description="Helical" evidence="10">
    <location>
        <begin position="43"/>
        <end position="66"/>
    </location>
</feature>
<keyword evidence="5 10" id="KW-0812">Transmembrane</keyword>
<keyword evidence="6 10" id="KW-1133">Transmembrane helix</keyword>
<dbReference type="PANTHER" id="PTHR13285">
    <property type="entry name" value="ACYLTRANSFERASE"/>
    <property type="match status" value="1"/>
</dbReference>
<evidence type="ECO:0000256" key="4">
    <source>
        <dbReference type="ARBA" id="ARBA00022679"/>
    </source>
</evidence>
<evidence type="ECO:0000256" key="1">
    <source>
        <dbReference type="ARBA" id="ARBA00004651"/>
    </source>
</evidence>
<evidence type="ECO:0000313" key="11">
    <source>
        <dbReference type="EMBL" id="CAA9346526.1"/>
    </source>
</evidence>
<dbReference type="GO" id="GO:0005886">
    <property type="term" value="C:plasma membrane"/>
    <property type="evidence" value="ECO:0007669"/>
    <property type="project" value="UniProtKB-SubCell"/>
</dbReference>
<keyword evidence="3 9" id="KW-1003">Cell membrane</keyword>
<feature type="transmembrane region" description="Helical" evidence="10">
    <location>
        <begin position="430"/>
        <end position="451"/>
    </location>
</feature>
<feature type="transmembrane region" description="Helical" evidence="10">
    <location>
        <begin position="7"/>
        <end position="23"/>
    </location>
</feature>
<dbReference type="PANTHER" id="PTHR13285:SF23">
    <property type="entry name" value="TEICHOIC ACID D-ALANYLTRANSFERASE"/>
    <property type="match status" value="1"/>
</dbReference>
<feature type="transmembrane region" description="Helical" evidence="10">
    <location>
        <begin position="78"/>
        <end position="96"/>
    </location>
</feature>
<dbReference type="AlphaFoldDB" id="A0A6J4M2T1"/>
<name>A0A6J4M2T1_9BACT</name>
<feature type="transmembrane region" description="Helical" evidence="10">
    <location>
        <begin position="116"/>
        <end position="139"/>
    </location>
</feature>
<sequence>MLFNSAIFLFAFLPVTYVVFWALRTRRARHVWLTLTGYLFYGYWNPTFCLLMLFSTLVSYGAGLGFLRWGGQPRARRLLLVAPIVVDLALLAWFKYADFAIGTVNWVLSWAERPPLAPLDILLPVGISFYTFHTITYIVDAYRGQITPTRSFWEFSCYVSLFSQLVAGPIVRFSELQADLEGIETKDRRSYLDVGWSFFVIGLAQKVLVADSLAWVVDPALRDVGALSTVSAWLAMLGYSYQLYFDFAGYSNMAVGLGFLFGMNIPQNFNSPYRAVNPADFWRRWHISLSRVLRDYLYIPLGGNRGGEGAAYRNLMITMLLGGLWHGASWTFVVWGAYHGLLLCLYRRWGRLWDALPAVAQRAGTFVLVVVGWTFFRAATWTDATLLLERMFVPQDGTIFVGAGALMVVLTAAAILAHRGPNTFEITHRWRPAAAAGWAVVLVACMVRIYGGQSSPFLYFQF</sequence>